<feature type="transmembrane region" description="Helical" evidence="7">
    <location>
        <begin position="12"/>
        <end position="31"/>
    </location>
</feature>
<keyword evidence="4 7" id="KW-1133">Transmembrane helix</keyword>
<keyword evidence="3 7" id="KW-0812">Transmembrane</keyword>
<evidence type="ECO:0000313" key="9">
    <source>
        <dbReference type="EMBL" id="XDQ39653.1"/>
    </source>
</evidence>
<keyword evidence="5 7" id="KW-0472">Membrane</keyword>
<evidence type="ECO:0000259" key="8">
    <source>
        <dbReference type="PROSITE" id="PS50850"/>
    </source>
</evidence>
<evidence type="ECO:0000256" key="4">
    <source>
        <dbReference type="ARBA" id="ARBA00022989"/>
    </source>
</evidence>
<dbReference type="EMBL" id="CP163439">
    <property type="protein sequence ID" value="XDQ39653.1"/>
    <property type="molecule type" value="Genomic_DNA"/>
</dbReference>
<dbReference type="PANTHER" id="PTHR43124">
    <property type="entry name" value="PURINE EFFLUX PUMP PBUE"/>
    <property type="match status" value="1"/>
</dbReference>
<gene>
    <name evidence="9" type="ORF">AB5J49_43390</name>
</gene>
<protein>
    <submittedName>
        <fullName evidence="9">MFS transporter</fullName>
    </submittedName>
</protein>
<feature type="compositionally biased region" description="Low complexity" evidence="6">
    <location>
        <begin position="391"/>
        <end position="409"/>
    </location>
</feature>
<dbReference type="Gene3D" id="1.20.1250.20">
    <property type="entry name" value="MFS general substrate transporter like domains"/>
    <property type="match status" value="1"/>
</dbReference>
<evidence type="ECO:0000256" key="3">
    <source>
        <dbReference type="ARBA" id="ARBA00022692"/>
    </source>
</evidence>
<feature type="transmembrane region" description="Helical" evidence="7">
    <location>
        <begin position="337"/>
        <end position="360"/>
    </location>
</feature>
<feature type="transmembrane region" description="Helical" evidence="7">
    <location>
        <begin position="112"/>
        <end position="130"/>
    </location>
</feature>
<dbReference type="InterPro" id="IPR050189">
    <property type="entry name" value="MFS_Efflux_Transporters"/>
</dbReference>
<evidence type="ECO:0000256" key="7">
    <source>
        <dbReference type="SAM" id="Phobius"/>
    </source>
</evidence>
<dbReference type="CDD" id="cd17324">
    <property type="entry name" value="MFS_NepI_like"/>
    <property type="match status" value="1"/>
</dbReference>
<feature type="transmembrane region" description="Helical" evidence="7">
    <location>
        <begin position="208"/>
        <end position="230"/>
    </location>
</feature>
<evidence type="ECO:0000256" key="1">
    <source>
        <dbReference type="ARBA" id="ARBA00004651"/>
    </source>
</evidence>
<dbReference type="PROSITE" id="PS50850">
    <property type="entry name" value="MFS"/>
    <property type="match status" value="1"/>
</dbReference>
<dbReference type="InterPro" id="IPR020846">
    <property type="entry name" value="MFS_dom"/>
</dbReference>
<dbReference type="RefSeq" id="WP_369174373.1">
    <property type="nucleotide sequence ID" value="NZ_CP163439.1"/>
</dbReference>
<name>A0AB39QE82_9ACTN</name>
<reference evidence="9" key="1">
    <citation type="submission" date="2024-07" db="EMBL/GenBank/DDBJ databases">
        <authorList>
            <person name="Yu S.T."/>
        </authorList>
    </citation>
    <scope>NUCLEOTIDE SEQUENCE</scope>
    <source>
        <strain evidence="9">R28</strain>
    </source>
</reference>
<dbReference type="SUPFAM" id="SSF103473">
    <property type="entry name" value="MFS general substrate transporter"/>
    <property type="match status" value="1"/>
</dbReference>
<feature type="transmembrane region" description="Helical" evidence="7">
    <location>
        <begin position="366"/>
        <end position="384"/>
    </location>
</feature>
<dbReference type="GO" id="GO:0022857">
    <property type="term" value="F:transmembrane transporter activity"/>
    <property type="evidence" value="ECO:0007669"/>
    <property type="project" value="InterPro"/>
</dbReference>
<dbReference type="Pfam" id="PF07690">
    <property type="entry name" value="MFS_1"/>
    <property type="match status" value="1"/>
</dbReference>
<proteinExistence type="predicted"/>
<evidence type="ECO:0000256" key="6">
    <source>
        <dbReference type="SAM" id="MobiDB-lite"/>
    </source>
</evidence>
<dbReference type="AlphaFoldDB" id="A0AB39QE82"/>
<dbReference type="InterPro" id="IPR036259">
    <property type="entry name" value="MFS_trans_sf"/>
</dbReference>
<accession>A0AB39QE82</accession>
<evidence type="ECO:0000256" key="5">
    <source>
        <dbReference type="ARBA" id="ARBA00023136"/>
    </source>
</evidence>
<dbReference type="InterPro" id="IPR011701">
    <property type="entry name" value="MFS"/>
</dbReference>
<feature type="transmembrane region" description="Helical" evidence="7">
    <location>
        <begin position="51"/>
        <end position="71"/>
    </location>
</feature>
<keyword evidence="2" id="KW-1003">Cell membrane</keyword>
<feature type="domain" description="Major facilitator superfamily (MFS) profile" evidence="8">
    <location>
        <begin position="17"/>
        <end position="393"/>
    </location>
</feature>
<dbReference type="GO" id="GO:0005886">
    <property type="term" value="C:plasma membrane"/>
    <property type="evidence" value="ECO:0007669"/>
    <property type="project" value="UniProtKB-SubCell"/>
</dbReference>
<sequence>MTHTSTNEATPGLPWAGLLALAVAGFVTVLTETVPAGLLPQISDGLDVSQATTGQLVTVYAAGSMLAAIPLTALTRRWPRRPVLLVTVLSVVAANAATAASPWFAFTFTGRLIAGLGAGLQWAMIAGYAMRMVPEASKGKALAISMGGVPVALAVGVPLGTALGTSIGWRSTFAVMAALGLIVTIWARAALPPIAGEAAHERMPVKRVLMQPGIMILMLVAFAFEVGHMNMYTYIASFLSSSGLEDRVDVVLFVFGLAAITGLWLTGSLIDRHLRAVVLTTFAAFTGAMALLAALGSNPVTTVAAIAVWGMALGAAPTMLQAASARAAGSAMEIAQSMLVTMLNAGMAAGPFLGGALYAAQGTSPLPWTSLGLFAAVLALSAALGRTAFPASSAAPADSPAPQEQPADALAATSRTSG</sequence>
<feature type="transmembrane region" description="Helical" evidence="7">
    <location>
        <begin position="303"/>
        <end position="325"/>
    </location>
</feature>
<evidence type="ECO:0000256" key="2">
    <source>
        <dbReference type="ARBA" id="ARBA00022475"/>
    </source>
</evidence>
<feature type="transmembrane region" description="Helical" evidence="7">
    <location>
        <begin position="277"/>
        <end position="297"/>
    </location>
</feature>
<comment type="subcellular location">
    <subcellularLocation>
        <location evidence="1">Cell membrane</location>
        <topology evidence="1">Multi-pass membrane protein</topology>
    </subcellularLocation>
</comment>
<feature type="transmembrane region" description="Helical" evidence="7">
    <location>
        <begin position="167"/>
        <end position="187"/>
    </location>
</feature>
<feature type="region of interest" description="Disordered" evidence="6">
    <location>
        <begin position="391"/>
        <end position="418"/>
    </location>
</feature>
<organism evidence="9">
    <name type="scientific">Streptomyces sp. R28</name>
    <dbReference type="NCBI Taxonomy" id="3238628"/>
    <lineage>
        <taxon>Bacteria</taxon>
        <taxon>Bacillati</taxon>
        <taxon>Actinomycetota</taxon>
        <taxon>Actinomycetes</taxon>
        <taxon>Kitasatosporales</taxon>
        <taxon>Streptomycetaceae</taxon>
        <taxon>Streptomyces</taxon>
    </lineage>
</organism>
<feature type="transmembrane region" description="Helical" evidence="7">
    <location>
        <begin position="250"/>
        <end position="270"/>
    </location>
</feature>
<dbReference type="PANTHER" id="PTHR43124:SF3">
    <property type="entry name" value="CHLORAMPHENICOL EFFLUX PUMP RV0191"/>
    <property type="match status" value="1"/>
</dbReference>
<feature type="transmembrane region" description="Helical" evidence="7">
    <location>
        <begin position="83"/>
        <end position="106"/>
    </location>
</feature>
<feature type="transmembrane region" description="Helical" evidence="7">
    <location>
        <begin position="142"/>
        <end position="161"/>
    </location>
</feature>